<evidence type="ECO:0000256" key="12">
    <source>
        <dbReference type="ARBA" id="ARBA00022989"/>
    </source>
</evidence>
<evidence type="ECO:0000256" key="16">
    <source>
        <dbReference type="ARBA" id="ARBA00034438"/>
    </source>
</evidence>
<keyword evidence="21" id="KW-1185">Reference proteome</keyword>
<evidence type="ECO:0000256" key="5">
    <source>
        <dbReference type="ARBA" id="ARBA00022679"/>
    </source>
</evidence>
<dbReference type="InterPro" id="IPR001841">
    <property type="entry name" value="Znf_RING"/>
</dbReference>
<dbReference type="Proteomes" id="UP000053268">
    <property type="component" value="Unassembled WGS sequence"/>
</dbReference>
<evidence type="ECO:0000256" key="9">
    <source>
        <dbReference type="ARBA" id="ARBA00022786"/>
    </source>
</evidence>
<keyword evidence="7" id="KW-0479">Metal-binding</keyword>
<keyword evidence="8 18" id="KW-0863">Zinc-finger</keyword>
<organism evidence="20 21">
    <name type="scientific">Papilio xuthus</name>
    <name type="common">Asian swallowtail butterfly</name>
    <dbReference type="NCBI Taxonomy" id="66420"/>
    <lineage>
        <taxon>Eukaryota</taxon>
        <taxon>Metazoa</taxon>
        <taxon>Ecdysozoa</taxon>
        <taxon>Arthropoda</taxon>
        <taxon>Hexapoda</taxon>
        <taxon>Insecta</taxon>
        <taxon>Pterygota</taxon>
        <taxon>Neoptera</taxon>
        <taxon>Endopterygota</taxon>
        <taxon>Lepidoptera</taxon>
        <taxon>Glossata</taxon>
        <taxon>Ditrysia</taxon>
        <taxon>Papilionoidea</taxon>
        <taxon>Papilionidae</taxon>
        <taxon>Papilioninae</taxon>
        <taxon>Papilio</taxon>
    </lineage>
</organism>
<keyword evidence="11" id="KW-0653">Protein transport</keyword>
<dbReference type="InterPro" id="IPR006845">
    <property type="entry name" value="Pex_N"/>
</dbReference>
<dbReference type="AlphaFoldDB" id="A0A194PWV0"/>
<accession>A0A194PWV0</accession>
<evidence type="ECO:0000256" key="3">
    <source>
        <dbReference type="ARBA" id="ARBA00008704"/>
    </source>
</evidence>
<evidence type="ECO:0000256" key="4">
    <source>
        <dbReference type="ARBA" id="ARBA00022448"/>
    </source>
</evidence>
<sequence>MSISYIPRVTQLDSVQLDEQVEDLFKQLLFNATKFLEPGILQPILPELELLLRTWIFKYSLCEKKCTFGQEMLSLKYDTTNLSKSKLYWYYGYTIGLRYLKDRALYSLTSNIKVQNFCTKLETFQLIGDIFNFLRFIQTGKYPVLIDFILGLELTADKLAREDLTDLSWTRELLWHNLIELIGTVVSLVNLFGLKRKMGNTLKYVWWRKHVRSIGGEKSPTMTINTVCACCSNRPVLPHVMGCSHIFCYYCLTANKAADPEFECPKCYFNGNNIIKFSIT</sequence>
<comment type="similarity">
    <text evidence="3">Belongs to the pex2/pex10/pex12 family.</text>
</comment>
<dbReference type="GO" id="GO:0061630">
    <property type="term" value="F:ubiquitin protein ligase activity"/>
    <property type="evidence" value="ECO:0007669"/>
    <property type="project" value="UniProtKB-EC"/>
</dbReference>
<evidence type="ECO:0000256" key="18">
    <source>
        <dbReference type="PROSITE-ProRule" id="PRU00175"/>
    </source>
</evidence>
<evidence type="ECO:0000259" key="19">
    <source>
        <dbReference type="PROSITE" id="PS50089"/>
    </source>
</evidence>
<dbReference type="Gene3D" id="3.30.40.10">
    <property type="entry name" value="Zinc/RING finger domain, C3HC4 (zinc finger)"/>
    <property type="match status" value="1"/>
</dbReference>
<dbReference type="GO" id="GO:0016558">
    <property type="term" value="P:protein import into peroxisome matrix"/>
    <property type="evidence" value="ECO:0007669"/>
    <property type="project" value="InterPro"/>
</dbReference>
<evidence type="ECO:0000256" key="11">
    <source>
        <dbReference type="ARBA" id="ARBA00022927"/>
    </source>
</evidence>
<dbReference type="EC" id="2.3.2.36" evidence="17"/>
<dbReference type="Pfam" id="PF04757">
    <property type="entry name" value="Pex2_Pex12"/>
    <property type="match status" value="1"/>
</dbReference>
<evidence type="ECO:0000256" key="6">
    <source>
        <dbReference type="ARBA" id="ARBA00022692"/>
    </source>
</evidence>
<evidence type="ECO:0000256" key="15">
    <source>
        <dbReference type="ARBA" id="ARBA00032511"/>
    </source>
</evidence>
<dbReference type="SMART" id="SM00184">
    <property type="entry name" value="RING"/>
    <property type="match status" value="1"/>
</dbReference>
<dbReference type="STRING" id="66420.A0A194PWV0"/>
<feature type="domain" description="RING-type" evidence="19">
    <location>
        <begin position="228"/>
        <end position="267"/>
    </location>
</feature>
<keyword evidence="6" id="KW-0812">Transmembrane</keyword>
<dbReference type="PANTHER" id="PTHR48178:SF1">
    <property type="entry name" value="PEROXISOME BIOGENESIS FACTOR 2"/>
    <property type="match status" value="1"/>
</dbReference>
<protein>
    <recommendedName>
        <fullName evidence="17">RING-type E3 ubiquitin transferase (cysteine targeting)</fullName>
        <ecNumber evidence="17">2.3.2.36</ecNumber>
    </recommendedName>
    <alternativeName>
        <fullName evidence="15">Peroxin-2</fullName>
    </alternativeName>
</protein>
<comment type="pathway">
    <text evidence="2">Protein modification; protein ubiquitination.</text>
</comment>
<reference evidence="20 21" key="1">
    <citation type="journal article" date="2015" name="Nat. Commun.">
        <title>Outbred genome sequencing and CRISPR/Cas9 gene editing in butterflies.</title>
        <authorList>
            <person name="Li X."/>
            <person name="Fan D."/>
            <person name="Zhang W."/>
            <person name="Liu G."/>
            <person name="Zhang L."/>
            <person name="Zhao L."/>
            <person name="Fang X."/>
            <person name="Chen L."/>
            <person name="Dong Y."/>
            <person name="Chen Y."/>
            <person name="Ding Y."/>
            <person name="Zhao R."/>
            <person name="Feng M."/>
            <person name="Zhu Y."/>
            <person name="Feng Y."/>
            <person name="Jiang X."/>
            <person name="Zhu D."/>
            <person name="Xiang H."/>
            <person name="Feng X."/>
            <person name="Li S."/>
            <person name="Wang J."/>
            <person name="Zhang G."/>
            <person name="Kronforst M.R."/>
            <person name="Wang W."/>
        </authorList>
    </citation>
    <scope>NUCLEOTIDE SEQUENCE [LARGE SCALE GENOMIC DNA]</scope>
    <source>
        <strain evidence="20">Ya'a_city_454_Px</strain>
        <tissue evidence="20">Whole body</tissue>
    </source>
</reference>
<evidence type="ECO:0000256" key="10">
    <source>
        <dbReference type="ARBA" id="ARBA00022833"/>
    </source>
</evidence>
<keyword evidence="13" id="KW-0472">Membrane</keyword>
<dbReference type="EMBL" id="KQ459586">
    <property type="protein sequence ID" value="KPI97797.1"/>
    <property type="molecule type" value="Genomic_DNA"/>
</dbReference>
<comment type="subcellular location">
    <subcellularLocation>
        <location evidence="1">Peroxisome membrane</location>
        <topology evidence="1">Multi-pass membrane protein</topology>
    </subcellularLocation>
</comment>
<proteinExistence type="inferred from homology"/>
<keyword evidence="10" id="KW-0862">Zinc</keyword>
<dbReference type="SUPFAM" id="SSF57850">
    <property type="entry name" value="RING/U-box"/>
    <property type="match status" value="1"/>
</dbReference>
<dbReference type="PROSITE" id="PS50089">
    <property type="entry name" value="ZF_RING_2"/>
    <property type="match status" value="1"/>
</dbReference>
<comment type="catalytic activity">
    <reaction evidence="16">
        <text>[E2 ubiquitin-conjugating enzyme]-S-ubiquitinyl-L-cysteine + [acceptor protein]-L-cysteine = [E2 ubiquitin-conjugating enzyme]-L-cysteine + [acceptor protein]-S-ubiquitinyl-L-cysteine.</text>
        <dbReference type="EC" id="2.3.2.36"/>
    </reaction>
</comment>
<evidence type="ECO:0000256" key="17">
    <source>
        <dbReference type="ARBA" id="ARBA00034523"/>
    </source>
</evidence>
<keyword evidence="9" id="KW-0833">Ubl conjugation pathway</keyword>
<name>A0A194PWV0_PAPXU</name>
<dbReference type="InterPro" id="IPR025654">
    <property type="entry name" value="PEX2/10"/>
</dbReference>
<dbReference type="InterPro" id="IPR013083">
    <property type="entry name" value="Znf_RING/FYVE/PHD"/>
</dbReference>
<evidence type="ECO:0000313" key="21">
    <source>
        <dbReference type="Proteomes" id="UP000053268"/>
    </source>
</evidence>
<dbReference type="PANTHER" id="PTHR48178">
    <property type="entry name" value="PEROXISOME BIOGENESIS FACTOR 2"/>
    <property type="match status" value="1"/>
</dbReference>
<evidence type="ECO:0000256" key="2">
    <source>
        <dbReference type="ARBA" id="ARBA00004906"/>
    </source>
</evidence>
<evidence type="ECO:0000313" key="20">
    <source>
        <dbReference type="EMBL" id="KPI97797.1"/>
    </source>
</evidence>
<dbReference type="InterPro" id="IPR017907">
    <property type="entry name" value="Znf_RING_CS"/>
</dbReference>
<keyword evidence="5" id="KW-0808">Transferase</keyword>
<dbReference type="GO" id="GO:0008270">
    <property type="term" value="F:zinc ion binding"/>
    <property type="evidence" value="ECO:0007669"/>
    <property type="project" value="UniProtKB-KW"/>
</dbReference>
<evidence type="ECO:0000256" key="14">
    <source>
        <dbReference type="ARBA" id="ARBA00023140"/>
    </source>
</evidence>
<dbReference type="PROSITE" id="PS00518">
    <property type="entry name" value="ZF_RING_1"/>
    <property type="match status" value="1"/>
</dbReference>
<evidence type="ECO:0000256" key="8">
    <source>
        <dbReference type="ARBA" id="ARBA00022771"/>
    </source>
</evidence>
<keyword evidence="14" id="KW-0576">Peroxisome</keyword>
<gene>
    <name evidence="20" type="ORF">RR46_10918</name>
</gene>
<keyword evidence="4" id="KW-0813">Transport</keyword>
<evidence type="ECO:0000256" key="7">
    <source>
        <dbReference type="ARBA" id="ARBA00022723"/>
    </source>
</evidence>
<evidence type="ECO:0000256" key="1">
    <source>
        <dbReference type="ARBA" id="ARBA00004585"/>
    </source>
</evidence>
<keyword evidence="12" id="KW-1133">Transmembrane helix</keyword>
<evidence type="ECO:0000256" key="13">
    <source>
        <dbReference type="ARBA" id="ARBA00023136"/>
    </source>
</evidence>
<dbReference type="GO" id="GO:0005778">
    <property type="term" value="C:peroxisomal membrane"/>
    <property type="evidence" value="ECO:0007669"/>
    <property type="project" value="UniProtKB-SubCell"/>
</dbReference>